<organism evidence="4 5">
    <name type="scientific">Folsomia candida</name>
    <name type="common">Springtail</name>
    <dbReference type="NCBI Taxonomy" id="158441"/>
    <lineage>
        <taxon>Eukaryota</taxon>
        <taxon>Metazoa</taxon>
        <taxon>Ecdysozoa</taxon>
        <taxon>Arthropoda</taxon>
        <taxon>Hexapoda</taxon>
        <taxon>Collembola</taxon>
        <taxon>Entomobryomorpha</taxon>
        <taxon>Isotomoidea</taxon>
        <taxon>Isotomidae</taxon>
        <taxon>Proisotominae</taxon>
        <taxon>Folsomia</taxon>
    </lineage>
</organism>
<gene>
    <name evidence="4" type="ORF">Fcan01_22803</name>
</gene>
<comment type="caution">
    <text evidence="4">The sequence shown here is derived from an EMBL/GenBank/DDBJ whole genome shotgun (WGS) entry which is preliminary data.</text>
</comment>
<dbReference type="InterPro" id="IPR000305">
    <property type="entry name" value="GIY-YIG_endonuc"/>
</dbReference>
<feature type="domain" description="GIY-YIG" evidence="3">
    <location>
        <begin position="651"/>
        <end position="733"/>
    </location>
</feature>
<feature type="chain" id="PRO_5012827397" description="GIY-YIG domain-containing protein" evidence="2">
    <location>
        <begin position="26"/>
        <end position="773"/>
    </location>
</feature>
<keyword evidence="1" id="KW-0472">Membrane</keyword>
<dbReference type="PANTHER" id="PTHR21301">
    <property type="entry name" value="REVERSE TRANSCRIPTASE"/>
    <property type="match status" value="1"/>
</dbReference>
<evidence type="ECO:0000256" key="2">
    <source>
        <dbReference type="SAM" id="SignalP"/>
    </source>
</evidence>
<keyword evidence="1" id="KW-1133">Transmembrane helix</keyword>
<protein>
    <recommendedName>
        <fullName evidence="3">GIY-YIG domain-containing protein</fullName>
    </recommendedName>
</protein>
<keyword evidence="2" id="KW-0732">Signal</keyword>
<reference evidence="4 5" key="1">
    <citation type="submission" date="2015-12" db="EMBL/GenBank/DDBJ databases">
        <title>The genome of Folsomia candida.</title>
        <authorList>
            <person name="Faddeeva A."/>
            <person name="Derks M.F."/>
            <person name="Anvar Y."/>
            <person name="Smit S."/>
            <person name="Van Straalen N."/>
            <person name="Roelofs D."/>
        </authorList>
    </citation>
    <scope>NUCLEOTIDE SEQUENCE [LARGE SCALE GENOMIC DNA]</scope>
    <source>
        <strain evidence="4 5">VU population</strain>
        <tissue evidence="4">Whole body</tissue>
    </source>
</reference>
<evidence type="ECO:0000256" key="1">
    <source>
        <dbReference type="SAM" id="Phobius"/>
    </source>
</evidence>
<accession>A0A226D9R3</accession>
<evidence type="ECO:0000313" key="4">
    <source>
        <dbReference type="EMBL" id="OXA42282.1"/>
    </source>
</evidence>
<keyword evidence="1" id="KW-0812">Transmembrane</keyword>
<dbReference type="AlphaFoldDB" id="A0A226D9R3"/>
<dbReference type="PANTHER" id="PTHR21301:SF11">
    <property type="entry name" value="GIY-YIG DOMAIN-CONTAINING PROTEIN"/>
    <property type="match status" value="1"/>
</dbReference>
<sequence>MCTLRSMSLSIILLFSLQLYKIVGSKPTENIGIHWLLPRSEYCQVKIVYDKIDDAMLQPVSTYDFRPITLISPNQLGSSGSPRKTIWGAHQPFSGNSWLHASNHKYGHSKSVPSGLYDHKNVFKILVSAIEKSKLSEIFSYPDFFSGPGSPIFDNFGILFFALEQAINLCVQPIGFTSKSISTMQCERSGNGSIVEMFRYLLSIPMVWRIDSMKLRHIDKSCGQGPLDLCFVKLMPVCVIIMRTNGGVSNMVLANIFEETGHVPRHLGKQHFFRLVIGSWVLMSVILTNCYNGLMISSLNAPLPKTDIPETFQDLICKDKHILKKYKEGANLTDWVLTTNEEIIRHFFKPRNSTISLGSSQYKGSIPLMEFISLESMVILLLGKANLFIPNTIKTLGNSENELSQTMDNMNEAKTTTIYDEIAMCGKSVLASDVNELGHIFDDISKKYFWRKFYKGKDILNFDLVGWTFEGEGNPEVLQYFQSLFESGIQGRLDLEEVSRRYSNHSEYTIPKREDDAVRLSGAILTLFILCGVLIGSAVLVGVIELRKIVVVTFIVAKFLNEEVTHVRIQLLNNGYPNSLISSRLRRMESRIMNQDEEQEPKKRMILPYMGPVTHHLTTYLRRKLDCDFGFIPGKKIGNQICSHKQKEPPKQIGIYKIECATCPSTYIGETSRSVEERVKEHVRDITKKNLKSAVALHIIQNSSHNINQESATLINREPRYFHRKFKEALFIKNTPHRMNRDMGMDINPIWSSLLLPVTSKLIIPPAPRPQRL</sequence>
<dbReference type="InterPro" id="IPR035901">
    <property type="entry name" value="GIY-YIG_endonuc_sf"/>
</dbReference>
<dbReference type="SUPFAM" id="SSF82771">
    <property type="entry name" value="GIY-YIG endonuclease"/>
    <property type="match status" value="1"/>
</dbReference>
<evidence type="ECO:0000313" key="5">
    <source>
        <dbReference type="Proteomes" id="UP000198287"/>
    </source>
</evidence>
<dbReference type="OrthoDB" id="6782675at2759"/>
<dbReference type="EMBL" id="LNIX01000026">
    <property type="protein sequence ID" value="OXA42282.1"/>
    <property type="molecule type" value="Genomic_DNA"/>
</dbReference>
<name>A0A226D9R3_FOLCA</name>
<feature type="transmembrane region" description="Helical" evidence="1">
    <location>
        <begin position="522"/>
        <end position="544"/>
    </location>
</feature>
<dbReference type="Proteomes" id="UP000198287">
    <property type="component" value="Unassembled WGS sequence"/>
</dbReference>
<dbReference type="PROSITE" id="PS50164">
    <property type="entry name" value="GIY_YIG"/>
    <property type="match status" value="1"/>
</dbReference>
<dbReference type="CDD" id="cd10442">
    <property type="entry name" value="GIY-YIG_PLEs"/>
    <property type="match status" value="1"/>
</dbReference>
<evidence type="ECO:0000259" key="3">
    <source>
        <dbReference type="PROSITE" id="PS50164"/>
    </source>
</evidence>
<keyword evidence="5" id="KW-1185">Reference proteome</keyword>
<proteinExistence type="predicted"/>
<feature type="signal peptide" evidence="2">
    <location>
        <begin position="1"/>
        <end position="25"/>
    </location>
</feature>